<reference evidence="7" key="1">
    <citation type="submission" date="2021-01" db="EMBL/GenBank/DDBJ databases">
        <title>Whole genome shotgun sequence of Cellulomonas chitinilytica NBRC 110799.</title>
        <authorList>
            <person name="Komaki H."/>
            <person name="Tamura T."/>
        </authorList>
    </citation>
    <scope>NUCLEOTIDE SEQUENCE</scope>
    <source>
        <strain evidence="7">NBRC 110799</strain>
    </source>
</reference>
<keyword evidence="2" id="KW-1003">Cell membrane</keyword>
<comment type="subcellular location">
    <subcellularLocation>
        <location evidence="1">Cell membrane</location>
        <topology evidence="1">Multi-pass membrane protein</topology>
    </subcellularLocation>
</comment>
<evidence type="ECO:0000256" key="4">
    <source>
        <dbReference type="ARBA" id="ARBA00022989"/>
    </source>
</evidence>
<evidence type="ECO:0000256" key="2">
    <source>
        <dbReference type="ARBA" id="ARBA00022475"/>
    </source>
</evidence>
<evidence type="ECO:0000256" key="6">
    <source>
        <dbReference type="SAM" id="Phobius"/>
    </source>
</evidence>
<dbReference type="PANTHER" id="PTHR30250">
    <property type="entry name" value="PST FAMILY PREDICTED COLANIC ACID TRANSPORTER"/>
    <property type="match status" value="1"/>
</dbReference>
<evidence type="ECO:0008006" key="9">
    <source>
        <dbReference type="Google" id="ProtNLM"/>
    </source>
</evidence>
<keyword evidence="8" id="KW-1185">Reference proteome</keyword>
<proteinExistence type="predicted"/>
<keyword evidence="3 6" id="KW-0812">Transmembrane</keyword>
<feature type="transmembrane region" description="Helical" evidence="6">
    <location>
        <begin position="162"/>
        <end position="182"/>
    </location>
</feature>
<protein>
    <recommendedName>
        <fullName evidence="9">Polysaccharide biosynthesis protein</fullName>
    </recommendedName>
</protein>
<evidence type="ECO:0000256" key="5">
    <source>
        <dbReference type="ARBA" id="ARBA00023136"/>
    </source>
</evidence>
<dbReference type="InterPro" id="IPR050833">
    <property type="entry name" value="Poly_Biosynth_Transport"/>
</dbReference>
<evidence type="ECO:0000313" key="8">
    <source>
        <dbReference type="Proteomes" id="UP000632740"/>
    </source>
</evidence>
<feature type="transmembrane region" description="Helical" evidence="6">
    <location>
        <begin position="81"/>
        <end position="100"/>
    </location>
</feature>
<evidence type="ECO:0000313" key="7">
    <source>
        <dbReference type="EMBL" id="GIG20175.1"/>
    </source>
</evidence>
<feature type="transmembrane region" description="Helical" evidence="6">
    <location>
        <begin position="341"/>
        <end position="361"/>
    </location>
</feature>
<dbReference type="AlphaFoldDB" id="A0A919P0U8"/>
<feature type="transmembrane region" description="Helical" evidence="6">
    <location>
        <begin position="367"/>
        <end position="386"/>
    </location>
</feature>
<accession>A0A919P0U8</accession>
<evidence type="ECO:0000256" key="1">
    <source>
        <dbReference type="ARBA" id="ARBA00004651"/>
    </source>
</evidence>
<feature type="transmembrane region" description="Helical" evidence="6">
    <location>
        <begin position="235"/>
        <end position="256"/>
    </location>
</feature>
<comment type="caution">
    <text evidence="7">The sequence shown here is derived from an EMBL/GenBank/DDBJ whole genome shotgun (WGS) entry which is preliminary data.</text>
</comment>
<name>A0A919P0U8_9CELL</name>
<keyword evidence="4 6" id="KW-1133">Transmembrane helix</keyword>
<organism evidence="7 8">
    <name type="scientific">Cellulomonas chitinilytica</name>
    <dbReference type="NCBI Taxonomy" id="398759"/>
    <lineage>
        <taxon>Bacteria</taxon>
        <taxon>Bacillati</taxon>
        <taxon>Actinomycetota</taxon>
        <taxon>Actinomycetes</taxon>
        <taxon>Micrococcales</taxon>
        <taxon>Cellulomonadaceae</taxon>
        <taxon>Cellulomonas</taxon>
    </lineage>
</organism>
<dbReference type="Proteomes" id="UP000632740">
    <property type="component" value="Unassembled WGS sequence"/>
</dbReference>
<evidence type="ECO:0000256" key="3">
    <source>
        <dbReference type="ARBA" id="ARBA00022692"/>
    </source>
</evidence>
<dbReference type="PANTHER" id="PTHR30250:SF11">
    <property type="entry name" value="O-ANTIGEN TRANSPORTER-RELATED"/>
    <property type="match status" value="1"/>
</dbReference>
<feature type="transmembrane region" description="Helical" evidence="6">
    <location>
        <begin position="313"/>
        <end position="334"/>
    </location>
</feature>
<sequence>MLLIGVATVVGALAALAFQILSARALGPSEFGLLAAFLAILNVAAIASAALQNSVAVRTAEQLAAPTVAAADKAGRRVSDATILGVGAALVVALLTPALARSLDTDSVIVLLAALAIPLSFWLAEDVGVLQGSGNAFGAVAWTTVSLIARVLLVLVSMWVGFGIGGVLGSVLVATALALVGARMTTRRMPHPRASVFNPSGLTVLALSASMAWLINADVVMVRAGAPGDVAGNFASAAILVKASFMLPSTLSLYLLPRFVRNRHNVSLVRTGEMLTIGITAASGLLLTLVFWVAGDFIANLVYGPGFEDTGTFLVPLSLVYLPWMVAQAVLIRLTADASRPAAVTVLVAIAVQAVGFTLALPDVTTLMWIQAAVGAAVLGAFLLLVRRANTTTPPLQERTLT</sequence>
<dbReference type="GO" id="GO:0005886">
    <property type="term" value="C:plasma membrane"/>
    <property type="evidence" value="ECO:0007669"/>
    <property type="project" value="UniProtKB-SubCell"/>
</dbReference>
<feature type="transmembrane region" description="Helical" evidence="6">
    <location>
        <begin position="194"/>
        <end position="215"/>
    </location>
</feature>
<keyword evidence="5 6" id="KW-0472">Membrane</keyword>
<feature type="transmembrane region" description="Helical" evidence="6">
    <location>
        <begin position="268"/>
        <end position="293"/>
    </location>
</feature>
<dbReference type="EMBL" id="BONK01000002">
    <property type="protein sequence ID" value="GIG20175.1"/>
    <property type="molecule type" value="Genomic_DNA"/>
</dbReference>
<gene>
    <name evidence="7" type="ORF">Cch01nite_08990</name>
</gene>
<feature type="transmembrane region" description="Helical" evidence="6">
    <location>
        <begin position="33"/>
        <end position="51"/>
    </location>
</feature>
<feature type="transmembrane region" description="Helical" evidence="6">
    <location>
        <begin position="106"/>
        <end position="124"/>
    </location>
</feature>
<feature type="transmembrane region" description="Helical" evidence="6">
    <location>
        <begin position="136"/>
        <end position="156"/>
    </location>
</feature>